<comment type="similarity">
    <text evidence="2">Belongs to the UPF0718 family.</text>
</comment>
<dbReference type="EMBL" id="CP009508">
    <property type="protein sequence ID" value="AKB38629.1"/>
    <property type="molecule type" value="Genomic_DNA"/>
</dbReference>
<evidence type="ECO:0000256" key="7">
    <source>
        <dbReference type="SAM" id="MobiDB-lite"/>
    </source>
</evidence>
<dbReference type="AlphaFoldDB" id="A0A0E3PTK9"/>
<dbReference type="PANTHER" id="PTHR34184:SF4">
    <property type="entry name" value="UPF0718 PROTEIN YCGR"/>
    <property type="match status" value="1"/>
</dbReference>
<feature type="transmembrane region" description="Helical" evidence="8">
    <location>
        <begin position="347"/>
        <end position="368"/>
    </location>
</feature>
<dbReference type="GeneID" id="24873764"/>
<keyword evidence="6 8" id="KW-0472">Membrane</keyword>
<keyword evidence="4 8" id="KW-0812">Transmembrane</keyword>
<dbReference type="InterPro" id="IPR052923">
    <property type="entry name" value="UPF0718"/>
</dbReference>
<feature type="compositionally biased region" description="Basic and acidic residues" evidence="7">
    <location>
        <begin position="215"/>
        <end position="227"/>
    </location>
</feature>
<sequence>MNLEFLSFIPTLLSGILMASWEIFVEAAPYLIFGFGAAGVLNVVVPDQKIVDYLGNSAGKVRSVINASIAGLPLPLCSCGVIPAAMSIRKRGANRGATLSFLISTPQTGVDSIAITYALLDPLMTIFRPLATLATALLAGLADNLLIGEEPEKKEIKKQENAGKKTEIVAVSTLVGVSAEYVKETLSLTPSPATQAPGNKTSSCKTSSCSCGHGGQEKKETGAEERSKRSVKKQVLGGLKYAYVELPGDIAKWMLIGILLAGIISYAVPETLIQEYLGGGLGSMLVMLVVGIPLYICATASTPLAASLIAKGMSPGTAFVFLLAGPATNAATITMVVRFLGKRSAALYLGVISLCALGAGILLDWLYLNLGVSATSTLGSAGELLPEGIKIGFAALLLPLMLYGSFRRGQECSCTECH</sequence>
<feature type="transmembrane region" description="Helical" evidence="8">
    <location>
        <begin position="64"/>
        <end position="85"/>
    </location>
</feature>
<evidence type="ECO:0000256" key="4">
    <source>
        <dbReference type="ARBA" id="ARBA00022692"/>
    </source>
</evidence>
<dbReference type="Proteomes" id="UP000033123">
    <property type="component" value="Chromosome"/>
</dbReference>
<gene>
    <name evidence="9" type="ORF">MSSAC_4039</name>
</gene>
<dbReference type="Pfam" id="PF03773">
    <property type="entry name" value="ArsP_1"/>
    <property type="match status" value="1"/>
</dbReference>
<accession>A0A0E3PTK9</accession>
<evidence type="ECO:0000256" key="8">
    <source>
        <dbReference type="SAM" id="Phobius"/>
    </source>
</evidence>
<dbReference type="RefSeq" id="WP_048185060.1">
    <property type="nucleotide sequence ID" value="NZ_CP009508.1"/>
</dbReference>
<evidence type="ECO:0000256" key="2">
    <source>
        <dbReference type="ARBA" id="ARBA00006386"/>
    </source>
</evidence>
<organism evidence="9 10">
    <name type="scientific">Methanosarcina siciliae C2J</name>
    <dbReference type="NCBI Taxonomy" id="1434118"/>
    <lineage>
        <taxon>Archaea</taxon>
        <taxon>Methanobacteriati</taxon>
        <taxon>Methanobacteriota</taxon>
        <taxon>Stenosarchaea group</taxon>
        <taxon>Methanomicrobia</taxon>
        <taxon>Methanosarcinales</taxon>
        <taxon>Methanosarcinaceae</taxon>
        <taxon>Methanosarcina</taxon>
    </lineage>
</organism>
<dbReference type="PANTHER" id="PTHR34184">
    <property type="entry name" value="UPF0718 PROTEIN YCGR"/>
    <property type="match status" value="1"/>
</dbReference>
<dbReference type="NCBIfam" id="NF033936">
    <property type="entry name" value="CuZnOut_SO0444"/>
    <property type="match status" value="1"/>
</dbReference>
<reference evidence="9 10" key="1">
    <citation type="submission" date="2014-07" db="EMBL/GenBank/DDBJ databases">
        <title>Methanogenic archaea and the global carbon cycle.</title>
        <authorList>
            <person name="Henriksen J.R."/>
            <person name="Luke J."/>
            <person name="Reinhart S."/>
            <person name="Benedict M.N."/>
            <person name="Youngblut N.D."/>
            <person name="Metcalf M.E."/>
            <person name="Whitaker R.J."/>
            <person name="Metcalf W.W."/>
        </authorList>
    </citation>
    <scope>NUCLEOTIDE SEQUENCE [LARGE SCALE GENOMIC DNA]</scope>
    <source>
        <strain evidence="9 10">C2J</strain>
    </source>
</reference>
<evidence type="ECO:0000313" key="9">
    <source>
        <dbReference type="EMBL" id="AKB38629.1"/>
    </source>
</evidence>
<dbReference type="HOGENOM" id="CLU_049002_0_0_2"/>
<feature type="compositionally biased region" description="Low complexity" evidence="7">
    <location>
        <begin position="200"/>
        <end position="211"/>
    </location>
</feature>
<feature type="transmembrane region" description="Helical" evidence="8">
    <location>
        <begin position="388"/>
        <end position="406"/>
    </location>
</feature>
<proteinExistence type="inferred from homology"/>
<keyword evidence="5 8" id="KW-1133">Transmembrane helix</keyword>
<dbReference type="PATRIC" id="fig|1434118.4.peg.5190"/>
<feature type="transmembrane region" description="Helical" evidence="8">
    <location>
        <begin position="250"/>
        <end position="269"/>
    </location>
</feature>
<evidence type="ECO:0000256" key="3">
    <source>
        <dbReference type="ARBA" id="ARBA00022475"/>
    </source>
</evidence>
<comment type="subcellular location">
    <subcellularLocation>
        <location evidence="1">Cell membrane</location>
        <topology evidence="1">Multi-pass membrane protein</topology>
    </subcellularLocation>
</comment>
<feature type="transmembrane region" description="Helical" evidence="8">
    <location>
        <begin position="276"/>
        <end position="296"/>
    </location>
</feature>
<feature type="compositionally biased region" description="Polar residues" evidence="7">
    <location>
        <begin position="189"/>
        <end position="199"/>
    </location>
</feature>
<dbReference type="KEGG" id="msj:MSSAC_4039"/>
<feature type="transmembrane region" description="Helical" evidence="8">
    <location>
        <begin position="316"/>
        <end position="340"/>
    </location>
</feature>
<feature type="region of interest" description="Disordered" evidence="7">
    <location>
        <begin position="189"/>
        <end position="227"/>
    </location>
</feature>
<dbReference type="InterPro" id="IPR005524">
    <property type="entry name" value="DUF318"/>
</dbReference>
<evidence type="ECO:0000256" key="1">
    <source>
        <dbReference type="ARBA" id="ARBA00004651"/>
    </source>
</evidence>
<protein>
    <submittedName>
        <fullName evidence="9">Transporter</fullName>
    </submittedName>
</protein>
<evidence type="ECO:0000313" key="10">
    <source>
        <dbReference type="Proteomes" id="UP000033123"/>
    </source>
</evidence>
<evidence type="ECO:0000256" key="6">
    <source>
        <dbReference type="ARBA" id="ARBA00023136"/>
    </source>
</evidence>
<dbReference type="STRING" id="1434118.MSSAC_4039"/>
<evidence type="ECO:0000256" key="5">
    <source>
        <dbReference type="ARBA" id="ARBA00022989"/>
    </source>
</evidence>
<name>A0A0E3PTK9_9EURY</name>
<feature type="transmembrane region" description="Helical" evidence="8">
    <location>
        <begin position="21"/>
        <end position="44"/>
    </location>
</feature>
<dbReference type="GO" id="GO:0005886">
    <property type="term" value="C:plasma membrane"/>
    <property type="evidence" value="ECO:0007669"/>
    <property type="project" value="UniProtKB-SubCell"/>
</dbReference>
<keyword evidence="3" id="KW-1003">Cell membrane</keyword>